<evidence type="ECO:0000259" key="1">
    <source>
        <dbReference type="PROSITE" id="PS50106"/>
    </source>
</evidence>
<dbReference type="Proteomes" id="UP000824178">
    <property type="component" value="Unassembled WGS sequence"/>
</dbReference>
<name>A0A9E2KIL6_9FIRM</name>
<protein>
    <submittedName>
        <fullName evidence="2">DUF512 domain-containing protein</fullName>
    </submittedName>
</protein>
<dbReference type="PROSITE" id="PS50106">
    <property type="entry name" value="PDZ"/>
    <property type="match status" value="1"/>
</dbReference>
<dbReference type="Gene3D" id="3.20.20.70">
    <property type="entry name" value="Aldolase class I"/>
    <property type="match status" value="1"/>
</dbReference>
<dbReference type="Pfam" id="PF19238">
    <property type="entry name" value="Radical_SAM_2"/>
    <property type="match status" value="1"/>
</dbReference>
<feature type="domain" description="PDZ" evidence="1">
    <location>
        <begin position="1"/>
        <end position="35"/>
    </location>
</feature>
<dbReference type="Pfam" id="PF04459">
    <property type="entry name" value="DUF512"/>
    <property type="match status" value="1"/>
</dbReference>
<reference evidence="2" key="2">
    <citation type="submission" date="2021-04" db="EMBL/GenBank/DDBJ databases">
        <authorList>
            <person name="Gilroy R."/>
        </authorList>
    </citation>
    <scope>NUCLEOTIDE SEQUENCE</scope>
    <source>
        <strain evidence="2">742</strain>
    </source>
</reference>
<dbReference type="InterPro" id="IPR045375">
    <property type="entry name" value="Put_radical_SAM-like_N"/>
</dbReference>
<dbReference type="Pfam" id="PF17820">
    <property type="entry name" value="PDZ_6"/>
    <property type="match status" value="1"/>
</dbReference>
<evidence type="ECO:0000313" key="3">
    <source>
        <dbReference type="Proteomes" id="UP000824178"/>
    </source>
</evidence>
<comment type="caution">
    <text evidence="2">The sequence shown here is derived from an EMBL/GenBank/DDBJ whole genome shotgun (WGS) entry which is preliminary data.</text>
</comment>
<evidence type="ECO:0000313" key="2">
    <source>
        <dbReference type="EMBL" id="MBU3819375.1"/>
    </source>
</evidence>
<dbReference type="InterPro" id="IPR041489">
    <property type="entry name" value="PDZ_6"/>
</dbReference>
<accession>A0A9E2KIL6</accession>
<dbReference type="Gene3D" id="2.30.42.10">
    <property type="match status" value="1"/>
</dbReference>
<dbReference type="AlphaFoldDB" id="A0A9E2KIL6"/>
<dbReference type="InterPro" id="IPR013785">
    <property type="entry name" value="Aldolase_TIM"/>
</dbReference>
<dbReference type="InterPro" id="IPR007549">
    <property type="entry name" value="DUF512"/>
</dbReference>
<dbReference type="InterPro" id="IPR058240">
    <property type="entry name" value="rSAM_sf"/>
</dbReference>
<proteinExistence type="predicted"/>
<reference evidence="2" key="1">
    <citation type="journal article" date="2021" name="PeerJ">
        <title>Extensive microbial diversity within the chicken gut microbiome revealed by metagenomics and culture.</title>
        <authorList>
            <person name="Gilroy R."/>
            <person name="Ravi A."/>
            <person name="Getino M."/>
            <person name="Pursley I."/>
            <person name="Horton D.L."/>
            <person name="Alikhan N.F."/>
            <person name="Baker D."/>
            <person name="Gharbi K."/>
            <person name="Hall N."/>
            <person name="Watson M."/>
            <person name="Adriaenssens E.M."/>
            <person name="Foster-Nyarko E."/>
            <person name="Jarju S."/>
            <person name="Secka A."/>
            <person name="Antonio M."/>
            <person name="Oren A."/>
            <person name="Chaudhuri R.R."/>
            <person name="La Ragione R."/>
            <person name="Hildebrand F."/>
            <person name="Pallen M.J."/>
        </authorList>
    </citation>
    <scope>NUCLEOTIDE SEQUENCE</scope>
    <source>
        <strain evidence="2">742</strain>
    </source>
</reference>
<dbReference type="EMBL" id="JAHLFH010000062">
    <property type="protein sequence ID" value="MBU3819375.1"/>
    <property type="molecule type" value="Genomic_DNA"/>
</dbReference>
<organism evidence="2 3">
    <name type="scientific">Candidatus Faecalibacterium intestinavium</name>
    <dbReference type="NCBI Taxonomy" id="2838580"/>
    <lineage>
        <taxon>Bacteria</taxon>
        <taxon>Bacillati</taxon>
        <taxon>Bacillota</taxon>
        <taxon>Clostridia</taxon>
        <taxon>Eubacteriales</taxon>
        <taxon>Oscillospiraceae</taxon>
        <taxon>Faecalibacterium</taxon>
    </lineage>
</organism>
<gene>
    <name evidence="2" type="ORF">H9864_03250</name>
</gene>
<dbReference type="SUPFAM" id="SSF102114">
    <property type="entry name" value="Radical SAM enzymes"/>
    <property type="match status" value="1"/>
</dbReference>
<sequence>MAIKIQTVEPGSAAQQLGLRPGDELLAVDGNPLNDTLDYQFYTDSSSFHLKARVEGAVREWDVRREAGGPFGCDFATYLGDQKHSCSNHCMFCFIDQLPPGMRESLYFKDDDERLSFLFGNYITMTNMQDHEINRIIKMHISPINVSVHTTNPQLRVRMLANRRGGETLKYLDRLVEGGVEVNCQLVLCRGINDGDELRRTLTDLLRLTPMVQSIAAVPCGVTDYRKNLYPQVPYDAASSAEVIDILEEFGDECKARHGKRIIYPSDEWYLNAGRELPPAEFYEDFAQLENGVGMWRLFEQEFLAELEKPHRIYGSKKMDVVTGTLAAPLIQAMMAELHRQYPMIEVTVHPIQNKFFGGNVSVAGLVTATDILAQCQGKLTSGVLGVPEVMLRSERDMFLDSVTVDELARQLGVKIEILPCGGGDEARALLRSGLHISRRRRA</sequence>
<dbReference type="InterPro" id="IPR036034">
    <property type="entry name" value="PDZ_sf"/>
</dbReference>
<dbReference type="InterPro" id="IPR001478">
    <property type="entry name" value="PDZ"/>
</dbReference>
<dbReference type="SUPFAM" id="SSF50156">
    <property type="entry name" value="PDZ domain-like"/>
    <property type="match status" value="1"/>
</dbReference>